<keyword evidence="2 3" id="KW-0560">Oxidoreductase</keyword>
<comment type="caution">
    <text evidence="3">The sequence shown here is derived from an EMBL/GenBank/DDBJ whole genome shotgun (WGS) entry which is preliminary data.</text>
</comment>
<comment type="similarity">
    <text evidence="1">Belongs to the short-chain dehydrogenases/reductases (SDR) family.</text>
</comment>
<dbReference type="CDD" id="cd05233">
    <property type="entry name" value="SDR_c"/>
    <property type="match status" value="1"/>
</dbReference>
<evidence type="ECO:0000256" key="2">
    <source>
        <dbReference type="ARBA" id="ARBA00023002"/>
    </source>
</evidence>
<reference evidence="3 4" key="1">
    <citation type="journal article" date="2024" name="Chem. Sci.">
        <title>Discovery of megapolipeptins by genome mining of a Burkholderiales bacteria collection.</title>
        <authorList>
            <person name="Paulo B.S."/>
            <person name="Recchia M.J.J."/>
            <person name="Lee S."/>
            <person name="Fergusson C.H."/>
            <person name="Romanowski S.B."/>
            <person name="Hernandez A."/>
            <person name="Krull N."/>
            <person name="Liu D.Y."/>
            <person name="Cavanagh H."/>
            <person name="Bos A."/>
            <person name="Gray C.A."/>
            <person name="Murphy B.T."/>
            <person name="Linington R.G."/>
            <person name="Eustaquio A.S."/>
        </authorList>
    </citation>
    <scope>NUCLEOTIDE SEQUENCE [LARGE SCALE GENOMIC DNA]</scope>
    <source>
        <strain evidence="3 4">RL21-008-BIB-A</strain>
    </source>
</reference>
<accession>A0ABW9ACT3</accession>
<gene>
    <name evidence="3" type="ORF">PQR62_20635</name>
</gene>
<dbReference type="SUPFAM" id="SSF51735">
    <property type="entry name" value="NAD(P)-binding Rossmann-fold domains"/>
    <property type="match status" value="1"/>
</dbReference>
<dbReference type="PRINTS" id="PR00080">
    <property type="entry name" value="SDRFAMILY"/>
</dbReference>
<protein>
    <submittedName>
        <fullName evidence="3">Glucose 1-dehydrogenase</fullName>
        <ecNumber evidence="3">1.1.1.47</ecNumber>
    </submittedName>
</protein>
<dbReference type="InterPro" id="IPR036291">
    <property type="entry name" value="NAD(P)-bd_dom_sf"/>
</dbReference>
<organism evidence="3 4">
    <name type="scientific">Herbaspirillum lusitanum</name>
    <dbReference type="NCBI Taxonomy" id="213312"/>
    <lineage>
        <taxon>Bacteria</taxon>
        <taxon>Pseudomonadati</taxon>
        <taxon>Pseudomonadota</taxon>
        <taxon>Betaproteobacteria</taxon>
        <taxon>Burkholderiales</taxon>
        <taxon>Oxalobacteraceae</taxon>
        <taxon>Herbaspirillum</taxon>
    </lineage>
</organism>
<evidence type="ECO:0000256" key="1">
    <source>
        <dbReference type="ARBA" id="ARBA00006484"/>
    </source>
</evidence>
<evidence type="ECO:0000313" key="3">
    <source>
        <dbReference type="EMBL" id="MFL9926693.1"/>
    </source>
</evidence>
<dbReference type="EC" id="1.1.1.47" evidence="3"/>
<dbReference type="PRINTS" id="PR00081">
    <property type="entry name" value="GDHRDH"/>
</dbReference>
<dbReference type="Proteomes" id="UP001629246">
    <property type="component" value="Unassembled WGS sequence"/>
</dbReference>
<dbReference type="InterPro" id="IPR002347">
    <property type="entry name" value="SDR_fam"/>
</dbReference>
<dbReference type="Gene3D" id="3.40.50.720">
    <property type="entry name" value="NAD(P)-binding Rossmann-like Domain"/>
    <property type="match status" value="1"/>
</dbReference>
<dbReference type="PANTHER" id="PTHR24321:SF15">
    <property type="entry name" value="OXIDOREDUCTASE UCPA"/>
    <property type="match status" value="1"/>
</dbReference>
<dbReference type="Pfam" id="PF13561">
    <property type="entry name" value="adh_short_C2"/>
    <property type="match status" value="1"/>
</dbReference>
<dbReference type="EMBL" id="JAQQFM010000009">
    <property type="protein sequence ID" value="MFL9926693.1"/>
    <property type="molecule type" value="Genomic_DNA"/>
</dbReference>
<proteinExistence type="inferred from homology"/>
<evidence type="ECO:0000313" key="4">
    <source>
        <dbReference type="Proteomes" id="UP001629246"/>
    </source>
</evidence>
<dbReference type="RefSeq" id="WP_408159910.1">
    <property type="nucleotide sequence ID" value="NZ_JAQQFM010000009.1"/>
</dbReference>
<dbReference type="PANTHER" id="PTHR24321">
    <property type="entry name" value="DEHYDROGENASES, SHORT CHAIN"/>
    <property type="match status" value="1"/>
</dbReference>
<name>A0ABW9ACT3_9BURK</name>
<dbReference type="GO" id="GO:0047936">
    <property type="term" value="F:glucose 1-dehydrogenase [NAD(P)+] activity"/>
    <property type="evidence" value="ECO:0007669"/>
    <property type="project" value="UniProtKB-EC"/>
</dbReference>
<dbReference type="NCBIfam" id="NF005559">
    <property type="entry name" value="PRK07231.1"/>
    <property type="match status" value="1"/>
</dbReference>
<keyword evidence="4" id="KW-1185">Reference proteome</keyword>
<sequence length="263" mass="27879">MAKRLENKVAVVFGAGSVGEGWGNGKASAVQYARDGAVVVAIDINPEAAAATAELIKGEGGQASSYACDVTDQTQISKVVAQIEQAHGRIDILHNNVGAPIMGTLEELDYKTWQRALDINLSSVFFTCQQVVPIMVRNGGGAIVNISSIAAIRHTGYPYPAYYASKAALNQFTVSIALEYARKGVRANVIMPGMMDTPHIYQAISGQYVSKEKMVEQRSALCPMGRMGTGWDIAKAAAFLASDEAQYITGVCLPVDGGITCAI</sequence>